<feature type="non-terminal residue" evidence="3">
    <location>
        <position position="172"/>
    </location>
</feature>
<accession>A0A5S4TQ95</accession>
<name>A0A5S4TQ95_STRPY</name>
<sequence>TFTLTAEGDKAIDIDGLKELIDKYGHERVEVDGELDNNKTIYKITIKNVTIKDNADLTFKAKYTDGSKTSEPKTLKLEVEPSDNELYKLEYPSATGKPGDSVTLEPKDKTGKQIPDGTKYKVKDGSGITVDENTGKATVKIPADKKPGDVIEGKVTVTYPDETTDEVPVKVI</sequence>
<dbReference type="EMBL" id="SJLL01000138">
    <property type="protein sequence ID" value="TYK97848.1"/>
    <property type="molecule type" value="Genomic_DNA"/>
</dbReference>
<evidence type="ECO:0000313" key="3">
    <source>
        <dbReference type="EMBL" id="TYK97848.1"/>
    </source>
</evidence>
<proteinExistence type="predicted"/>
<gene>
    <name evidence="3" type="ORF">E0F66_10580</name>
</gene>
<comment type="caution">
    <text evidence="3">The sequence shown here is derived from an EMBL/GenBank/DDBJ whole genome shotgun (WGS) entry which is preliminary data.</text>
</comment>
<reference evidence="3 4" key="1">
    <citation type="submission" date="2019-02" db="EMBL/GenBank/DDBJ databases">
        <title>Novel genomic isolates of S. pyogenes and S. dysgalactiae subsp. equisimilis associated to necrotising fasciitis (NSTI).</title>
        <authorList>
            <person name="Barrantes I."/>
        </authorList>
    </citation>
    <scope>NUCLEOTIDE SEQUENCE [LARGE SCALE GENOMIC DNA]</scope>
    <source>
        <strain evidence="3 4">SPY2028</strain>
    </source>
</reference>
<dbReference type="InterPro" id="IPR044055">
    <property type="entry name" value="RibLong"/>
</dbReference>
<feature type="domain" description="Long Rib" evidence="2">
    <location>
        <begin position="86"/>
        <end position="171"/>
    </location>
</feature>
<dbReference type="RefSeq" id="WP_222861484.1">
    <property type="nucleotide sequence ID" value="NZ_SJLL01000138.1"/>
</dbReference>
<feature type="non-terminal residue" evidence="3">
    <location>
        <position position="1"/>
    </location>
</feature>
<organism evidence="3 4">
    <name type="scientific">Streptococcus pyogenes</name>
    <dbReference type="NCBI Taxonomy" id="1314"/>
    <lineage>
        <taxon>Bacteria</taxon>
        <taxon>Bacillati</taxon>
        <taxon>Bacillota</taxon>
        <taxon>Bacilli</taxon>
        <taxon>Lactobacillales</taxon>
        <taxon>Streptococcaceae</taxon>
        <taxon>Streptococcus</taxon>
    </lineage>
</organism>
<dbReference type="Pfam" id="PF18957">
    <property type="entry name" value="RibLong"/>
    <property type="match status" value="1"/>
</dbReference>
<evidence type="ECO:0000256" key="1">
    <source>
        <dbReference type="SAM" id="MobiDB-lite"/>
    </source>
</evidence>
<protein>
    <recommendedName>
        <fullName evidence="2">Long Rib domain-containing protein</fullName>
    </recommendedName>
</protein>
<feature type="region of interest" description="Disordered" evidence="1">
    <location>
        <begin position="90"/>
        <end position="125"/>
    </location>
</feature>
<dbReference type="Proteomes" id="UP000324058">
    <property type="component" value="Unassembled WGS sequence"/>
</dbReference>
<evidence type="ECO:0000313" key="4">
    <source>
        <dbReference type="Proteomes" id="UP000324058"/>
    </source>
</evidence>
<evidence type="ECO:0000259" key="2">
    <source>
        <dbReference type="Pfam" id="PF18957"/>
    </source>
</evidence>
<dbReference type="NCBIfam" id="NF038186">
    <property type="entry name" value="YPDG_rpt"/>
    <property type="match status" value="1"/>
</dbReference>
<dbReference type="AlphaFoldDB" id="A0A5S4TQ95"/>